<sequence length="126" mass="13586">MSTTNPTEATPPDAPEFGLAVEWDDRTAIVVVSGEVDMLTAPRLQERLLEVLERSPAVLLIDLSGTDLFASAGLSAVVAAYQSAGDRTSIRVVSTHRTTERPFRMTALDRKIALFDSREAALRAGS</sequence>
<dbReference type="PANTHER" id="PTHR33495">
    <property type="entry name" value="ANTI-SIGMA FACTOR ANTAGONIST TM_1081-RELATED-RELATED"/>
    <property type="match status" value="1"/>
</dbReference>
<dbReference type="PANTHER" id="PTHR33495:SF13">
    <property type="entry name" value="ANTI-SIGMA-F FACTOR ANTAGONIST RSFB"/>
    <property type="match status" value="1"/>
</dbReference>
<accession>A0ABV4CL59</accession>
<name>A0ABV4CL59_9PSEU</name>
<dbReference type="CDD" id="cd07043">
    <property type="entry name" value="STAS_anti-anti-sigma_factors"/>
    <property type="match status" value="1"/>
</dbReference>
<dbReference type="Gene3D" id="3.30.750.24">
    <property type="entry name" value="STAS domain"/>
    <property type="match status" value="1"/>
</dbReference>
<dbReference type="InterPro" id="IPR002645">
    <property type="entry name" value="STAS_dom"/>
</dbReference>
<dbReference type="InterPro" id="IPR036513">
    <property type="entry name" value="STAS_dom_sf"/>
</dbReference>
<comment type="caution">
    <text evidence="4">The sequence shown here is derived from an EMBL/GenBank/DDBJ whole genome shotgun (WGS) entry which is preliminary data.</text>
</comment>
<proteinExistence type="inferred from homology"/>
<dbReference type="InterPro" id="IPR003658">
    <property type="entry name" value="Anti-sigma_ant"/>
</dbReference>
<dbReference type="RefSeq" id="WP_345366923.1">
    <property type="nucleotide sequence ID" value="NZ_BAABII010000017.1"/>
</dbReference>
<dbReference type="Proteomes" id="UP001564626">
    <property type="component" value="Unassembled WGS sequence"/>
</dbReference>
<organism evidence="4 5">
    <name type="scientific">Saccharopolyspora cebuensis</name>
    <dbReference type="NCBI Taxonomy" id="418759"/>
    <lineage>
        <taxon>Bacteria</taxon>
        <taxon>Bacillati</taxon>
        <taxon>Actinomycetota</taxon>
        <taxon>Actinomycetes</taxon>
        <taxon>Pseudonocardiales</taxon>
        <taxon>Pseudonocardiaceae</taxon>
        <taxon>Saccharopolyspora</taxon>
    </lineage>
</organism>
<keyword evidence="5" id="KW-1185">Reference proteome</keyword>
<evidence type="ECO:0000313" key="5">
    <source>
        <dbReference type="Proteomes" id="UP001564626"/>
    </source>
</evidence>
<dbReference type="PROSITE" id="PS50801">
    <property type="entry name" value="STAS"/>
    <property type="match status" value="1"/>
</dbReference>
<evidence type="ECO:0000259" key="3">
    <source>
        <dbReference type="PROSITE" id="PS50801"/>
    </source>
</evidence>
<reference evidence="4 5" key="1">
    <citation type="submission" date="2024-08" db="EMBL/GenBank/DDBJ databases">
        <title>Genome mining of Saccharopolyspora cebuensis PGLac3 from Nigerian medicinal plant.</title>
        <authorList>
            <person name="Ezeobiora C.E."/>
            <person name="Igbokwe N.H."/>
            <person name="Amin D.H."/>
            <person name="Mendie U.E."/>
        </authorList>
    </citation>
    <scope>NUCLEOTIDE SEQUENCE [LARGE SCALE GENOMIC DNA]</scope>
    <source>
        <strain evidence="4 5">PGLac3</strain>
    </source>
</reference>
<feature type="domain" description="STAS" evidence="3">
    <location>
        <begin position="29"/>
        <end position="125"/>
    </location>
</feature>
<protein>
    <recommendedName>
        <fullName evidence="2">Anti-sigma factor antagonist</fullName>
    </recommendedName>
</protein>
<dbReference type="SUPFAM" id="SSF52091">
    <property type="entry name" value="SpoIIaa-like"/>
    <property type="match status" value="1"/>
</dbReference>
<dbReference type="EMBL" id="JBGEHV010000033">
    <property type="protein sequence ID" value="MEY8041223.1"/>
    <property type="molecule type" value="Genomic_DNA"/>
</dbReference>
<evidence type="ECO:0000256" key="1">
    <source>
        <dbReference type="ARBA" id="ARBA00009013"/>
    </source>
</evidence>
<comment type="similarity">
    <text evidence="1 2">Belongs to the anti-sigma-factor antagonist family.</text>
</comment>
<dbReference type="NCBIfam" id="TIGR00377">
    <property type="entry name" value="ant_ant_sig"/>
    <property type="match status" value="1"/>
</dbReference>
<evidence type="ECO:0000256" key="2">
    <source>
        <dbReference type="RuleBase" id="RU003749"/>
    </source>
</evidence>
<evidence type="ECO:0000313" key="4">
    <source>
        <dbReference type="EMBL" id="MEY8041223.1"/>
    </source>
</evidence>
<dbReference type="Pfam" id="PF01740">
    <property type="entry name" value="STAS"/>
    <property type="match status" value="1"/>
</dbReference>
<gene>
    <name evidence="4" type="ORF">AB8O55_17610</name>
</gene>